<accession>A0A371D0T6</accession>
<sequence>MPPRSLHQEITQTYLLHTLIRDALESPHEIPVDEAAARLQCDLDMLEAIRSSRYLNARTPVPRQESASLNLVWEYEKDPAQHKRFEHMLRVSPYVFRVILELIKHHPIFHNNSNNAQAPVEFQLAVTLFRMGRFGNAASLEDIAREAGIAEGTEKEQEKQWMDEHVGFRGLWREGWLMYDGTIVVLYARPGLDGDAYYTRKCNYGLNLQVGNIPSNL</sequence>
<protein>
    <submittedName>
        <fullName evidence="1">Uncharacterized protein</fullName>
    </submittedName>
</protein>
<dbReference type="OrthoDB" id="3246760at2759"/>
<organism evidence="1 2">
    <name type="scientific">Lentinus brumalis</name>
    <dbReference type="NCBI Taxonomy" id="2498619"/>
    <lineage>
        <taxon>Eukaryota</taxon>
        <taxon>Fungi</taxon>
        <taxon>Dikarya</taxon>
        <taxon>Basidiomycota</taxon>
        <taxon>Agaricomycotina</taxon>
        <taxon>Agaricomycetes</taxon>
        <taxon>Polyporales</taxon>
        <taxon>Polyporaceae</taxon>
        <taxon>Lentinus</taxon>
    </lineage>
</organism>
<name>A0A371D0T6_9APHY</name>
<reference evidence="1 2" key="1">
    <citation type="journal article" date="2018" name="Biotechnol. Biofuels">
        <title>Integrative visual omics of the white-rot fungus Polyporus brumalis exposes the biotechnological potential of its oxidative enzymes for delignifying raw plant biomass.</title>
        <authorList>
            <person name="Miyauchi S."/>
            <person name="Rancon A."/>
            <person name="Drula E."/>
            <person name="Hage H."/>
            <person name="Chaduli D."/>
            <person name="Favel A."/>
            <person name="Grisel S."/>
            <person name="Henrissat B."/>
            <person name="Herpoel-Gimbert I."/>
            <person name="Ruiz-Duenas F.J."/>
            <person name="Chevret D."/>
            <person name="Hainaut M."/>
            <person name="Lin J."/>
            <person name="Wang M."/>
            <person name="Pangilinan J."/>
            <person name="Lipzen A."/>
            <person name="Lesage-Meessen L."/>
            <person name="Navarro D."/>
            <person name="Riley R."/>
            <person name="Grigoriev I.V."/>
            <person name="Zhou S."/>
            <person name="Raouche S."/>
            <person name="Rosso M.N."/>
        </authorList>
    </citation>
    <scope>NUCLEOTIDE SEQUENCE [LARGE SCALE GENOMIC DNA]</scope>
    <source>
        <strain evidence="1 2">BRFM 1820</strain>
    </source>
</reference>
<evidence type="ECO:0000313" key="2">
    <source>
        <dbReference type="Proteomes" id="UP000256964"/>
    </source>
</evidence>
<feature type="non-terminal residue" evidence="1">
    <location>
        <position position="1"/>
    </location>
</feature>
<dbReference type="EMBL" id="KZ857430">
    <property type="protein sequence ID" value="RDX46161.1"/>
    <property type="molecule type" value="Genomic_DNA"/>
</dbReference>
<dbReference type="AlphaFoldDB" id="A0A371D0T6"/>
<evidence type="ECO:0000313" key="1">
    <source>
        <dbReference type="EMBL" id="RDX46161.1"/>
    </source>
</evidence>
<dbReference type="Proteomes" id="UP000256964">
    <property type="component" value="Unassembled WGS sequence"/>
</dbReference>
<proteinExistence type="predicted"/>
<keyword evidence="2" id="KW-1185">Reference proteome</keyword>
<gene>
    <name evidence="1" type="ORF">OH76DRAFT_1332707</name>
</gene>
<dbReference type="STRING" id="139420.A0A371D0T6"/>